<comment type="caution">
    <text evidence="1">The sequence shown here is derived from an EMBL/GenBank/DDBJ whole genome shotgun (WGS) entry which is preliminary data.</text>
</comment>
<dbReference type="AlphaFoldDB" id="A0A926DYD8"/>
<name>A0A926DYD8_9FIRM</name>
<evidence type="ECO:0000313" key="2">
    <source>
        <dbReference type="Proteomes" id="UP000653127"/>
    </source>
</evidence>
<reference evidence="1" key="1">
    <citation type="submission" date="2020-08" db="EMBL/GenBank/DDBJ databases">
        <title>Genome public.</title>
        <authorList>
            <person name="Liu C."/>
            <person name="Sun Q."/>
        </authorList>
    </citation>
    <scope>NUCLEOTIDE SEQUENCE</scope>
    <source>
        <strain evidence="1">NSJ-31</strain>
    </source>
</reference>
<proteinExistence type="predicted"/>
<dbReference type="Pfam" id="PF21983">
    <property type="entry name" value="NikA-like"/>
    <property type="match status" value="1"/>
</dbReference>
<dbReference type="InterPro" id="IPR013321">
    <property type="entry name" value="Arc_rbn_hlx_hlx"/>
</dbReference>
<sequence length="103" mass="11725">MNKDIRITFRVTPEDYERIKTKADQAHMSVSAYVRAAALRHKVVVVEGLKEQTHEFKGIGRSLNQLTILAHEGRVSVVDLDSVFSALEKNYIGLCELAEQERR</sequence>
<organism evidence="1 2">
    <name type="scientific">Ligaoa zhengdingensis</name>
    <dbReference type="NCBI Taxonomy" id="2763658"/>
    <lineage>
        <taxon>Bacteria</taxon>
        <taxon>Bacillati</taxon>
        <taxon>Bacillota</taxon>
        <taxon>Clostridia</taxon>
        <taxon>Eubacteriales</taxon>
        <taxon>Oscillospiraceae</taxon>
        <taxon>Ligaoa</taxon>
    </lineage>
</organism>
<dbReference type="Gene3D" id="1.10.1220.10">
    <property type="entry name" value="Met repressor-like"/>
    <property type="match status" value="1"/>
</dbReference>
<dbReference type="EMBL" id="JACRST010000034">
    <property type="protein sequence ID" value="MBC8547718.1"/>
    <property type="molecule type" value="Genomic_DNA"/>
</dbReference>
<keyword evidence="2" id="KW-1185">Reference proteome</keyword>
<dbReference type="InterPro" id="IPR053842">
    <property type="entry name" value="NikA-like"/>
</dbReference>
<accession>A0A926DYD8</accession>
<dbReference type="GO" id="GO:0006355">
    <property type="term" value="P:regulation of DNA-templated transcription"/>
    <property type="evidence" value="ECO:0007669"/>
    <property type="project" value="InterPro"/>
</dbReference>
<dbReference type="Proteomes" id="UP000653127">
    <property type="component" value="Unassembled WGS sequence"/>
</dbReference>
<gene>
    <name evidence="1" type="ORF">H8711_12395</name>
</gene>
<dbReference type="RefSeq" id="WP_249283744.1">
    <property type="nucleotide sequence ID" value="NZ_JACRST010000034.1"/>
</dbReference>
<protein>
    <submittedName>
        <fullName evidence="1">Ribbon-helix-helix protein, CopG family</fullName>
    </submittedName>
</protein>
<evidence type="ECO:0000313" key="1">
    <source>
        <dbReference type="EMBL" id="MBC8547718.1"/>
    </source>
</evidence>